<accession>A0A6J7SD19</accession>
<keyword evidence="1" id="KW-0472">Membrane</keyword>
<organism evidence="4">
    <name type="scientific">freshwater metagenome</name>
    <dbReference type="NCBI Taxonomy" id="449393"/>
    <lineage>
        <taxon>unclassified sequences</taxon>
        <taxon>metagenomes</taxon>
        <taxon>ecological metagenomes</taxon>
    </lineage>
</organism>
<keyword evidence="1" id="KW-1133">Transmembrane helix</keyword>
<dbReference type="PANTHER" id="PTHR30336">
    <property type="entry name" value="INNER MEMBRANE PROTEIN, PROBABLE PERMEASE"/>
    <property type="match status" value="1"/>
</dbReference>
<evidence type="ECO:0000313" key="4">
    <source>
        <dbReference type="EMBL" id="CAB5039053.1"/>
    </source>
</evidence>
<evidence type="ECO:0000259" key="2">
    <source>
        <dbReference type="Pfam" id="PF02698"/>
    </source>
</evidence>
<dbReference type="InterPro" id="IPR003848">
    <property type="entry name" value="DUF218"/>
</dbReference>
<dbReference type="InterPro" id="IPR051599">
    <property type="entry name" value="Cell_Envelope_Assoc"/>
</dbReference>
<dbReference type="Pfam" id="PF02698">
    <property type="entry name" value="DUF218"/>
    <property type="match status" value="1"/>
</dbReference>
<keyword evidence="1" id="KW-0812">Transmembrane</keyword>
<reference evidence="4" key="1">
    <citation type="submission" date="2020-05" db="EMBL/GenBank/DDBJ databases">
        <authorList>
            <person name="Chiriac C."/>
            <person name="Salcher M."/>
            <person name="Ghai R."/>
            <person name="Kavagutti S V."/>
        </authorList>
    </citation>
    <scope>NUCLEOTIDE SEQUENCE</scope>
</reference>
<feature type="transmembrane region" description="Helical" evidence="1">
    <location>
        <begin position="24"/>
        <end position="49"/>
    </location>
</feature>
<dbReference type="PANTHER" id="PTHR30336:SF20">
    <property type="entry name" value="DUF218 DOMAIN-CONTAINING PROTEIN"/>
    <property type="match status" value="1"/>
</dbReference>
<dbReference type="GO" id="GO:0005886">
    <property type="term" value="C:plasma membrane"/>
    <property type="evidence" value="ECO:0007669"/>
    <property type="project" value="TreeGrafter"/>
</dbReference>
<dbReference type="EMBL" id="CAFBPZ010000056">
    <property type="protein sequence ID" value="CAB5039053.1"/>
    <property type="molecule type" value="Genomic_DNA"/>
</dbReference>
<dbReference type="AlphaFoldDB" id="A0A6J7SD19"/>
<sequence>MSASSADSLRQNRPPDLPKSPRGWLTAGITLVVVLVLLIPIGAAMQIVLTAQFDDRTHTQAIVLMDPSRFWGDDSAVLQSRIDHAADLYQAQIAPVIMLTGQDRTTAIERKMLVAKGVPNRDIVNFTTSVDTLGSLQMIAAVMGDLNMESATLVTDPPNAARASAIASGFGIDAHLSPAKSGPGTAMTSDYVGRETAALLRYYFLTRWTQPQLVHHAAN</sequence>
<gene>
    <name evidence="3" type="ORF">UFOPK3495_01635</name>
    <name evidence="4" type="ORF">UFOPK4237_00928</name>
</gene>
<dbReference type="CDD" id="cd06259">
    <property type="entry name" value="YdcF-like"/>
    <property type="match status" value="1"/>
</dbReference>
<protein>
    <submittedName>
        <fullName evidence="4">Unannotated protein</fullName>
    </submittedName>
</protein>
<name>A0A6J7SD19_9ZZZZ</name>
<dbReference type="EMBL" id="CAFBMC010000133">
    <property type="protein sequence ID" value="CAB4911832.1"/>
    <property type="molecule type" value="Genomic_DNA"/>
</dbReference>
<proteinExistence type="predicted"/>
<evidence type="ECO:0000256" key="1">
    <source>
        <dbReference type="SAM" id="Phobius"/>
    </source>
</evidence>
<evidence type="ECO:0000313" key="3">
    <source>
        <dbReference type="EMBL" id="CAB4911832.1"/>
    </source>
</evidence>
<feature type="domain" description="DUF218" evidence="2">
    <location>
        <begin position="73"/>
        <end position="185"/>
    </location>
</feature>